<keyword evidence="2 3" id="KW-0067">ATP-binding</keyword>
<organism evidence="6 7">
    <name type="scientific">Tetrapyrgos nigripes</name>
    <dbReference type="NCBI Taxonomy" id="182062"/>
    <lineage>
        <taxon>Eukaryota</taxon>
        <taxon>Fungi</taxon>
        <taxon>Dikarya</taxon>
        <taxon>Basidiomycota</taxon>
        <taxon>Agaricomycotina</taxon>
        <taxon>Agaricomycetes</taxon>
        <taxon>Agaricomycetidae</taxon>
        <taxon>Agaricales</taxon>
        <taxon>Marasmiineae</taxon>
        <taxon>Marasmiaceae</taxon>
        <taxon>Tetrapyrgos</taxon>
    </lineage>
</organism>
<dbReference type="InterPro" id="IPR000719">
    <property type="entry name" value="Prot_kinase_dom"/>
</dbReference>
<feature type="compositionally biased region" description="Polar residues" evidence="4">
    <location>
        <begin position="568"/>
        <end position="577"/>
    </location>
</feature>
<dbReference type="SUPFAM" id="SSF56112">
    <property type="entry name" value="Protein kinase-like (PK-like)"/>
    <property type="match status" value="1"/>
</dbReference>
<feature type="region of interest" description="Disordered" evidence="4">
    <location>
        <begin position="769"/>
        <end position="792"/>
    </location>
</feature>
<feature type="binding site" evidence="3">
    <location>
        <position position="77"/>
    </location>
    <ligand>
        <name>ATP</name>
        <dbReference type="ChEBI" id="CHEBI:30616"/>
    </ligand>
</feature>
<dbReference type="PROSITE" id="PS50011">
    <property type="entry name" value="PROTEIN_KINASE_DOM"/>
    <property type="match status" value="1"/>
</dbReference>
<evidence type="ECO:0000256" key="1">
    <source>
        <dbReference type="ARBA" id="ARBA00022741"/>
    </source>
</evidence>
<protein>
    <recommendedName>
        <fullName evidence="5">Protein kinase domain-containing protein</fullName>
    </recommendedName>
</protein>
<name>A0A8H5LT60_9AGAR</name>
<dbReference type="PANTHER" id="PTHR24346">
    <property type="entry name" value="MAP/MICROTUBULE AFFINITY-REGULATING KINASE"/>
    <property type="match status" value="1"/>
</dbReference>
<dbReference type="Proteomes" id="UP000559256">
    <property type="component" value="Unassembled WGS sequence"/>
</dbReference>
<dbReference type="PANTHER" id="PTHR24346:SF110">
    <property type="entry name" value="NON-SPECIFIC SERINE_THREONINE PROTEIN KINASE"/>
    <property type="match status" value="1"/>
</dbReference>
<feature type="domain" description="Protein kinase" evidence="5">
    <location>
        <begin position="48"/>
        <end position="313"/>
    </location>
</feature>
<dbReference type="PROSITE" id="PS00107">
    <property type="entry name" value="PROTEIN_KINASE_ATP"/>
    <property type="match status" value="1"/>
</dbReference>
<keyword evidence="7" id="KW-1185">Reference proteome</keyword>
<evidence type="ECO:0000313" key="6">
    <source>
        <dbReference type="EMBL" id="KAF5369095.1"/>
    </source>
</evidence>
<dbReference type="GO" id="GO:0004674">
    <property type="term" value="F:protein serine/threonine kinase activity"/>
    <property type="evidence" value="ECO:0007669"/>
    <property type="project" value="TreeGrafter"/>
</dbReference>
<keyword evidence="1 3" id="KW-0547">Nucleotide-binding</keyword>
<gene>
    <name evidence="6" type="ORF">D9758_003077</name>
</gene>
<comment type="caution">
    <text evidence="6">The sequence shown here is derived from an EMBL/GenBank/DDBJ whole genome shotgun (WGS) entry which is preliminary data.</text>
</comment>
<dbReference type="GO" id="GO:0035556">
    <property type="term" value="P:intracellular signal transduction"/>
    <property type="evidence" value="ECO:0007669"/>
    <property type="project" value="TreeGrafter"/>
</dbReference>
<feature type="compositionally biased region" description="Basic and acidic residues" evidence="4">
    <location>
        <begin position="771"/>
        <end position="781"/>
    </location>
</feature>
<feature type="region of interest" description="Disordered" evidence="4">
    <location>
        <begin position="1"/>
        <end position="20"/>
    </location>
</feature>
<sequence>MSVSSSPPRAPPVKYTTPHGTRWEKEKAAAGGAAAFDLPTDPKQIGPWILGECVGKGASGRVKIAKHKRTGQLAAVKILPLAPLISSRTSQVDQAKTDKHRLGVDREITMMKLMNHPNILRIYDVYEGSKELFLVLEYVEGGELFDFLVNKGRLPPSKAVIFFKQIIYGLNYAHTFSIIHRDLKPENILIASLDPPLLKIADWGMAAFAPPSLQLETSCGSPHYASPEIVNGEKYQGNSTDIWSCGVILYALLVGRLPFDDKNVKVLLSKVKAGKYEMPTWMDPLAKDLITRMLVVDSKKRITIPEILDHPWLRSSVPATIGPDGRLIDDSPTLPPSPTFLAQPIADPSLIDPDLFASLRIIWGRHSDPEGEIIKKDLCSPAGQGIHAKAYYFLLGEYRTATSKFNECDQKPEDACRQSGMGQRSLTFNLGWELDTSKLGGSLVTKYMAGNRTDAAGNPPPSPGAVVSGLAPLMSRNASSRGRPVTPAGPRLPNVPGLPEYPAKTPYVSQPKSSFARSDMGRGSSSRGSGGTTGPRPPPPKRGHTISHPGKHDSATSSVQFPDAGCASHQQTSSSRYSRPRSATADRIDERPSTVGVREGARSRPLEEAERDRRATRIPSPVRASTTASIHAPVPVRVESIASPGAPANADTPLPLLSGPKSTNVELQKMMDRLTAQVIELVGEHPAPAKASDTERAIKSPRAVSLAKADKENRNVADESWGIIGVEDVKPVTVGFGSGSGNANVNPNGNGNGKGVFADSGNVGVVASDATKAKKEKDRKSRPPPLEFHSLNHERSTLGSPITLSPPVLSATTPKASLTSPVVGEFKGWLSNLFSRKSTSGVMVLYSLDDTSKTHRDVISFLQSAGVVVDLEESISGSDHYLAAQCRVEDSPADALAHLNLKPVRFRVEVTAAFASAGINVASPPVASPATPVSNSGYFLRARGNTVGGGRSPYASPLPSPSPVAGGPGGYGGYMSAIVLQQEKGSASTFKTIWKKLRERYDDGSGSVMTTLPLAGNVYPSPASFSPVMTSTPVMEHAQRFVA</sequence>
<dbReference type="InterPro" id="IPR008271">
    <property type="entry name" value="Ser/Thr_kinase_AS"/>
</dbReference>
<proteinExistence type="predicted"/>
<dbReference type="GO" id="GO:0005737">
    <property type="term" value="C:cytoplasm"/>
    <property type="evidence" value="ECO:0007669"/>
    <property type="project" value="TreeGrafter"/>
</dbReference>
<dbReference type="GO" id="GO:0005524">
    <property type="term" value="F:ATP binding"/>
    <property type="evidence" value="ECO:0007669"/>
    <property type="project" value="UniProtKB-UniRule"/>
</dbReference>
<evidence type="ECO:0000256" key="3">
    <source>
        <dbReference type="PROSITE-ProRule" id="PRU10141"/>
    </source>
</evidence>
<evidence type="ECO:0000256" key="4">
    <source>
        <dbReference type="SAM" id="MobiDB-lite"/>
    </source>
</evidence>
<dbReference type="Pfam" id="PF00069">
    <property type="entry name" value="Pkinase"/>
    <property type="match status" value="1"/>
</dbReference>
<dbReference type="FunFam" id="1.10.510.10:FF:000571">
    <property type="entry name" value="Maternal embryonic leucine zipper kinase"/>
    <property type="match status" value="1"/>
</dbReference>
<dbReference type="AlphaFoldDB" id="A0A8H5LT60"/>
<dbReference type="Gene3D" id="1.10.510.10">
    <property type="entry name" value="Transferase(Phosphotransferase) domain 1"/>
    <property type="match status" value="1"/>
</dbReference>
<dbReference type="OrthoDB" id="193931at2759"/>
<reference evidence="6 7" key="1">
    <citation type="journal article" date="2020" name="ISME J.">
        <title>Uncovering the hidden diversity of litter-decomposition mechanisms in mushroom-forming fungi.</title>
        <authorList>
            <person name="Floudas D."/>
            <person name="Bentzer J."/>
            <person name="Ahren D."/>
            <person name="Johansson T."/>
            <person name="Persson P."/>
            <person name="Tunlid A."/>
        </authorList>
    </citation>
    <scope>NUCLEOTIDE SEQUENCE [LARGE SCALE GENOMIC DNA]</scope>
    <source>
        <strain evidence="6 7">CBS 291.85</strain>
    </source>
</reference>
<feature type="compositionally biased region" description="Basic and acidic residues" evidence="4">
    <location>
        <begin position="599"/>
        <end position="615"/>
    </location>
</feature>
<feature type="region of interest" description="Disordered" evidence="4">
    <location>
        <begin position="476"/>
        <end position="631"/>
    </location>
</feature>
<dbReference type="EMBL" id="JAACJM010000014">
    <property type="protein sequence ID" value="KAF5369095.1"/>
    <property type="molecule type" value="Genomic_DNA"/>
</dbReference>
<evidence type="ECO:0000313" key="7">
    <source>
        <dbReference type="Proteomes" id="UP000559256"/>
    </source>
</evidence>
<evidence type="ECO:0000259" key="5">
    <source>
        <dbReference type="PROSITE" id="PS50011"/>
    </source>
</evidence>
<evidence type="ECO:0000256" key="2">
    <source>
        <dbReference type="ARBA" id="ARBA00022840"/>
    </source>
</evidence>
<accession>A0A8H5LT60</accession>
<dbReference type="InterPro" id="IPR017441">
    <property type="entry name" value="Protein_kinase_ATP_BS"/>
</dbReference>
<dbReference type="PROSITE" id="PS00108">
    <property type="entry name" value="PROTEIN_KINASE_ST"/>
    <property type="match status" value="1"/>
</dbReference>
<feature type="compositionally biased region" description="Polar residues" evidence="4">
    <location>
        <begin position="507"/>
        <end position="516"/>
    </location>
</feature>
<dbReference type="InterPro" id="IPR011009">
    <property type="entry name" value="Kinase-like_dom_sf"/>
</dbReference>
<dbReference type="SMART" id="SM00220">
    <property type="entry name" value="S_TKc"/>
    <property type="match status" value="1"/>
</dbReference>